<accession>A0A2R6RHW8</accession>
<sequence>MAKPKPLTDLGSTATSPPCYSNFLRRSSRHHKPSSSKRQSYSPYPGPSSSLLALLATVAASSSSVDGRPLAADSQPPDFLCPLLPIDISGDPSLSPSKRSFRGDEVDGDYYILRPTPTRAKRAIKRRALVADKYIQGDDGQWRKEHSWTLYGSTYCECTDTATSAVQQVDDQVQPTQIVSTTPASSAISSSTDMTGSLPSGWYNNHPPQKDVLTPIILTLSLLLAIFICVLIFGCVVWRRKRRVAEQKDVEKKCRKYLDDDLDETEEVKRMRSQQRMWAKATARWKAGVRQSARRRRKQPSTASMRETDTQSSVSLPSQHSFTVSRRPSSISHWTLPPDTTSIPPATDSIPACGETPHTHETDVATDGSLDGSRPSQPPEYPVDGTSEARLTRLDSAIGRSLASEDGTPAVTISKSASTSREIHCIPANAAHVATDDKTVLARMANLASSPPPEELPLHGNPDQSDTINAAGPLVPVLDEFEELPLEIQVVDEDGTSGSNSEWCGAASNALLSPSTNLPVPTYSREPSPQPPIFPAPPSKAQLAAPHFLQYPSFFEEDLTGFESNTLPPAPAFEAPSAPPLDDTLDEDAVPCAPPLIDEEEEIQLGFTHVHAPSSSSTIISGRDRIPSSSTDFPESPSRGRTSVPFSRRSANPPDYLP</sequence>
<evidence type="ECO:0000256" key="1">
    <source>
        <dbReference type="SAM" id="MobiDB-lite"/>
    </source>
</evidence>
<feature type="compositionally biased region" description="Polar residues" evidence="1">
    <location>
        <begin position="627"/>
        <end position="645"/>
    </location>
</feature>
<keyword evidence="2" id="KW-0812">Transmembrane</keyword>
<protein>
    <submittedName>
        <fullName evidence="3">Uncharacterized protein</fullName>
    </submittedName>
</protein>
<gene>
    <name evidence="3" type="ORF">PHLCEN_2v2761</name>
</gene>
<dbReference type="AlphaFoldDB" id="A0A2R6RHW8"/>
<keyword evidence="2" id="KW-0472">Membrane</keyword>
<evidence type="ECO:0000313" key="4">
    <source>
        <dbReference type="Proteomes" id="UP000186601"/>
    </source>
</evidence>
<feature type="region of interest" description="Disordered" evidence="1">
    <location>
        <begin position="281"/>
        <end position="386"/>
    </location>
</feature>
<name>A0A2R6RHW8_9APHY</name>
<dbReference type="OrthoDB" id="2756128at2759"/>
<feature type="compositionally biased region" description="Polar residues" evidence="1">
    <location>
        <begin position="300"/>
        <end position="344"/>
    </location>
</feature>
<feature type="compositionally biased region" description="Polar residues" evidence="1">
    <location>
        <begin position="10"/>
        <end position="19"/>
    </location>
</feature>
<dbReference type="EMBL" id="MLYV02000256">
    <property type="protein sequence ID" value="PSS29613.1"/>
    <property type="molecule type" value="Genomic_DNA"/>
</dbReference>
<evidence type="ECO:0000313" key="3">
    <source>
        <dbReference type="EMBL" id="PSS29613.1"/>
    </source>
</evidence>
<feature type="transmembrane region" description="Helical" evidence="2">
    <location>
        <begin position="216"/>
        <end position="238"/>
    </location>
</feature>
<dbReference type="STRING" id="98765.A0A2R6RHW8"/>
<feature type="region of interest" description="Disordered" evidence="1">
    <location>
        <begin position="1"/>
        <end position="46"/>
    </location>
</feature>
<feature type="region of interest" description="Disordered" evidence="1">
    <location>
        <begin position="560"/>
        <end position="583"/>
    </location>
</feature>
<proteinExistence type="predicted"/>
<feature type="region of interest" description="Disordered" evidence="1">
    <location>
        <begin position="609"/>
        <end position="658"/>
    </location>
</feature>
<organism evidence="3 4">
    <name type="scientific">Hermanssonia centrifuga</name>
    <dbReference type="NCBI Taxonomy" id="98765"/>
    <lineage>
        <taxon>Eukaryota</taxon>
        <taxon>Fungi</taxon>
        <taxon>Dikarya</taxon>
        <taxon>Basidiomycota</taxon>
        <taxon>Agaricomycotina</taxon>
        <taxon>Agaricomycetes</taxon>
        <taxon>Polyporales</taxon>
        <taxon>Meruliaceae</taxon>
        <taxon>Hermanssonia</taxon>
    </lineage>
</organism>
<feature type="compositionally biased region" description="Basic residues" evidence="1">
    <location>
        <begin position="26"/>
        <end position="35"/>
    </location>
</feature>
<comment type="caution">
    <text evidence="3">The sequence shown here is derived from an EMBL/GenBank/DDBJ whole genome shotgun (WGS) entry which is preliminary data.</text>
</comment>
<keyword evidence="4" id="KW-1185">Reference proteome</keyword>
<evidence type="ECO:0000256" key="2">
    <source>
        <dbReference type="SAM" id="Phobius"/>
    </source>
</evidence>
<reference evidence="3 4" key="1">
    <citation type="submission" date="2018-02" db="EMBL/GenBank/DDBJ databases">
        <title>Genome sequence of the basidiomycete white-rot fungus Phlebia centrifuga.</title>
        <authorList>
            <person name="Granchi Z."/>
            <person name="Peng M."/>
            <person name="de Vries R.P."/>
            <person name="Hilden K."/>
            <person name="Makela M.R."/>
            <person name="Grigoriev I."/>
            <person name="Riley R."/>
        </authorList>
    </citation>
    <scope>NUCLEOTIDE SEQUENCE [LARGE SCALE GENOMIC DNA]</scope>
    <source>
        <strain evidence="3 4">FBCC195</strain>
    </source>
</reference>
<dbReference type="Proteomes" id="UP000186601">
    <property type="component" value="Unassembled WGS sequence"/>
</dbReference>
<keyword evidence="2" id="KW-1133">Transmembrane helix</keyword>